<dbReference type="EMBL" id="MK072071">
    <property type="protein sequence ID" value="AYV78177.1"/>
    <property type="molecule type" value="Genomic_DNA"/>
</dbReference>
<sequence>MASKTTSEIKEVGKIQYSFLIFVKFVADNYGSFVQLNKENVYKVFMTVFTSDDPVELMKKAFKFVKADVEKKYKEDCMDVTISKYLNVRVYSDLNNPDIASAEQQKLEFVIDPRHNRNIDIDMTMEPYDYVWTNRICIKTKKLHNRVQSFAGFLEKEHKDIPCARPSLKTHARSSSMSQKEKPYDEIITGRSVMQSPLPPPPFALTPPNLQMLKDKRLLEILQKPTFNRFIS</sequence>
<reference evidence="1" key="1">
    <citation type="submission" date="2018-10" db="EMBL/GenBank/DDBJ databases">
        <title>Hidden diversity of soil giant viruses.</title>
        <authorList>
            <person name="Schulz F."/>
            <person name="Alteio L."/>
            <person name="Goudeau D."/>
            <person name="Ryan E.M."/>
            <person name="Malmstrom R.R."/>
            <person name="Blanchard J."/>
            <person name="Woyke T."/>
        </authorList>
    </citation>
    <scope>NUCLEOTIDE SEQUENCE</scope>
    <source>
        <strain evidence="1">EDV1</strain>
    </source>
</reference>
<organism evidence="1">
    <name type="scientific">Edafosvirus sp</name>
    <dbReference type="NCBI Taxonomy" id="2487765"/>
    <lineage>
        <taxon>Viruses</taxon>
        <taxon>Varidnaviria</taxon>
        <taxon>Bamfordvirae</taxon>
        <taxon>Nucleocytoviricota</taxon>
        <taxon>Megaviricetes</taxon>
        <taxon>Imitervirales</taxon>
        <taxon>Mimiviridae</taxon>
        <taxon>Klosneuvirinae</taxon>
    </lineage>
</organism>
<protein>
    <submittedName>
        <fullName evidence="1">Uncharacterized protein</fullName>
    </submittedName>
</protein>
<evidence type="ECO:0000313" key="1">
    <source>
        <dbReference type="EMBL" id="AYV78177.1"/>
    </source>
</evidence>
<name>A0A3G4ZTG9_9VIRU</name>
<accession>A0A3G4ZTG9</accession>
<gene>
    <name evidence="1" type="ORF">Edafosvirus6_26</name>
</gene>
<proteinExistence type="predicted"/>